<dbReference type="InterPro" id="IPR042245">
    <property type="entry name" value="Tgt2/MlaC_sf"/>
</dbReference>
<evidence type="ECO:0000313" key="1">
    <source>
        <dbReference type="EMBL" id="TQV82998.1"/>
    </source>
</evidence>
<dbReference type="RefSeq" id="WP_142934805.1">
    <property type="nucleotide sequence ID" value="NZ_ML660171.1"/>
</dbReference>
<proteinExistence type="predicted"/>
<dbReference type="Gene3D" id="3.10.450.710">
    <property type="entry name" value="Tgt2/MlaC"/>
    <property type="match status" value="1"/>
</dbReference>
<gene>
    <name evidence="1" type="ORF">FLL46_24845</name>
</gene>
<dbReference type="Pfam" id="PF05494">
    <property type="entry name" value="MlaC"/>
    <property type="match status" value="1"/>
</dbReference>
<dbReference type="PANTHER" id="PTHR36573">
    <property type="entry name" value="INTERMEMBRANE PHOSPHOLIPID TRANSPORT SYSTEM BINDING PROTEIN MLAC"/>
    <property type="match status" value="1"/>
</dbReference>
<reference evidence="1 2" key="1">
    <citation type="submission" date="2019-07" db="EMBL/GenBank/DDBJ databases">
        <title>Draft genome for Aliikangiella sp. M105.</title>
        <authorList>
            <person name="Wang G."/>
        </authorList>
    </citation>
    <scope>NUCLEOTIDE SEQUENCE [LARGE SCALE GENOMIC DNA]</scope>
    <source>
        <strain evidence="1 2">M105</strain>
    </source>
</reference>
<keyword evidence="2" id="KW-1185">Reference proteome</keyword>
<protein>
    <submittedName>
        <fullName evidence="1">ABC transporter substrate-binding protein</fullName>
    </submittedName>
</protein>
<dbReference type="AlphaFoldDB" id="A0A545U0J9"/>
<accession>A0A545U0J9</accession>
<name>A0A545U0J9_9GAMM</name>
<dbReference type="InterPro" id="IPR008869">
    <property type="entry name" value="MlaC/ttg2D"/>
</dbReference>
<organism evidence="1 2">
    <name type="scientific">Aliikangiella coralliicola</name>
    <dbReference type="NCBI Taxonomy" id="2592383"/>
    <lineage>
        <taxon>Bacteria</taxon>
        <taxon>Pseudomonadati</taxon>
        <taxon>Pseudomonadota</taxon>
        <taxon>Gammaproteobacteria</taxon>
        <taxon>Oceanospirillales</taxon>
        <taxon>Pleioneaceae</taxon>
        <taxon>Aliikangiella</taxon>
    </lineage>
</organism>
<dbReference type="Proteomes" id="UP000315439">
    <property type="component" value="Unassembled WGS sequence"/>
</dbReference>
<evidence type="ECO:0000313" key="2">
    <source>
        <dbReference type="Proteomes" id="UP000315439"/>
    </source>
</evidence>
<dbReference type="OrthoDB" id="9787053at2"/>
<sequence length="230" mass="26424">MILKKLPISVSYLKFLIGLMLFANLSVAYASSIDSIEHRNILVENHFKSIIYDINQTLSSKQKEFENSPAKLVKYVDEVLIPIWSSSKTMSGLLGKKYWKGISIQHKTQLISSFNDTLQRYVQEGFKLYDGQRLEFVNVKLHPQKAYGFLTVKVIPTILPSFNVDFKIRQIESNWVLYDVMVKGVSYIKLKKDSFRKLHESKGVEGVLSSVNEKNKGYLQSSYRPKTPCS</sequence>
<dbReference type="PANTHER" id="PTHR36573:SF1">
    <property type="entry name" value="INTERMEMBRANE PHOSPHOLIPID TRANSPORT SYSTEM BINDING PROTEIN MLAC"/>
    <property type="match status" value="1"/>
</dbReference>
<dbReference type="EMBL" id="VIKS01000015">
    <property type="protein sequence ID" value="TQV82998.1"/>
    <property type="molecule type" value="Genomic_DNA"/>
</dbReference>
<comment type="caution">
    <text evidence="1">The sequence shown here is derived from an EMBL/GenBank/DDBJ whole genome shotgun (WGS) entry which is preliminary data.</text>
</comment>